<evidence type="ECO:0000313" key="3">
    <source>
        <dbReference type="Proteomes" id="UP000319004"/>
    </source>
</evidence>
<name>A0A518HS83_9BACT</name>
<organism evidence="2 3">
    <name type="scientific">Stieleria neptunia</name>
    <dbReference type="NCBI Taxonomy" id="2527979"/>
    <lineage>
        <taxon>Bacteria</taxon>
        <taxon>Pseudomonadati</taxon>
        <taxon>Planctomycetota</taxon>
        <taxon>Planctomycetia</taxon>
        <taxon>Pirellulales</taxon>
        <taxon>Pirellulaceae</taxon>
        <taxon>Stieleria</taxon>
    </lineage>
</organism>
<evidence type="ECO:0000313" key="2">
    <source>
        <dbReference type="EMBL" id="QDV43706.1"/>
    </source>
</evidence>
<dbReference type="EMBL" id="CP037423">
    <property type="protein sequence ID" value="QDV43706.1"/>
    <property type="molecule type" value="Genomic_DNA"/>
</dbReference>
<feature type="compositionally biased region" description="Basic and acidic residues" evidence="1">
    <location>
        <begin position="1"/>
        <end position="12"/>
    </location>
</feature>
<gene>
    <name evidence="2" type="ORF">Enr13x_35630</name>
</gene>
<proteinExistence type="predicted"/>
<dbReference type="RefSeq" id="WP_145387994.1">
    <property type="nucleotide sequence ID" value="NZ_CP037423.1"/>
</dbReference>
<sequence>MTTGKSHRDGRPNRRTSTEPQSIKHDRFNTILSFNALFWPFFYHFDVTDERPNDGFVAPPSRQSYARTQIDTLRYDISCRGIAAISVFTTASPSA</sequence>
<keyword evidence="3" id="KW-1185">Reference proteome</keyword>
<evidence type="ECO:0000256" key="1">
    <source>
        <dbReference type="SAM" id="MobiDB-lite"/>
    </source>
</evidence>
<reference evidence="2 3" key="1">
    <citation type="submission" date="2019-03" db="EMBL/GenBank/DDBJ databases">
        <title>Deep-cultivation of Planctomycetes and their phenomic and genomic characterization uncovers novel biology.</title>
        <authorList>
            <person name="Wiegand S."/>
            <person name="Jogler M."/>
            <person name="Boedeker C."/>
            <person name="Pinto D."/>
            <person name="Vollmers J."/>
            <person name="Rivas-Marin E."/>
            <person name="Kohn T."/>
            <person name="Peeters S.H."/>
            <person name="Heuer A."/>
            <person name="Rast P."/>
            <person name="Oberbeckmann S."/>
            <person name="Bunk B."/>
            <person name="Jeske O."/>
            <person name="Meyerdierks A."/>
            <person name="Storesund J.E."/>
            <person name="Kallscheuer N."/>
            <person name="Luecker S."/>
            <person name="Lage O.M."/>
            <person name="Pohl T."/>
            <person name="Merkel B.J."/>
            <person name="Hornburger P."/>
            <person name="Mueller R.-W."/>
            <person name="Bruemmer F."/>
            <person name="Labrenz M."/>
            <person name="Spormann A.M."/>
            <person name="Op den Camp H."/>
            <person name="Overmann J."/>
            <person name="Amann R."/>
            <person name="Jetten M.S.M."/>
            <person name="Mascher T."/>
            <person name="Medema M.H."/>
            <person name="Devos D.P."/>
            <person name="Kaster A.-K."/>
            <person name="Ovreas L."/>
            <person name="Rohde M."/>
            <person name="Galperin M.Y."/>
            <person name="Jogler C."/>
        </authorList>
    </citation>
    <scope>NUCLEOTIDE SEQUENCE [LARGE SCALE GENOMIC DNA]</scope>
    <source>
        <strain evidence="2 3">Enr13</strain>
    </source>
</reference>
<dbReference type="AlphaFoldDB" id="A0A518HS83"/>
<dbReference type="Proteomes" id="UP000319004">
    <property type="component" value="Chromosome"/>
</dbReference>
<protein>
    <submittedName>
        <fullName evidence="2">Uncharacterized protein</fullName>
    </submittedName>
</protein>
<dbReference type="KEGG" id="snep:Enr13x_35630"/>
<feature type="region of interest" description="Disordered" evidence="1">
    <location>
        <begin position="1"/>
        <end position="22"/>
    </location>
</feature>
<accession>A0A518HS83</accession>